<dbReference type="Proteomes" id="UP001165143">
    <property type="component" value="Unassembled WGS sequence"/>
</dbReference>
<feature type="compositionally biased region" description="Low complexity" evidence="1">
    <location>
        <begin position="306"/>
        <end position="330"/>
    </location>
</feature>
<evidence type="ECO:0000313" key="2">
    <source>
        <dbReference type="EMBL" id="GLW58720.1"/>
    </source>
</evidence>
<dbReference type="RefSeq" id="WP_033254572.1">
    <property type="nucleotide sequence ID" value="NZ_BSRX01000058.1"/>
</dbReference>
<evidence type="ECO:0008006" key="4">
    <source>
        <dbReference type="Google" id="ProtNLM"/>
    </source>
</evidence>
<organism evidence="2 3">
    <name type="scientific">Kitasatospora phosalacinea</name>
    <dbReference type="NCBI Taxonomy" id="2065"/>
    <lineage>
        <taxon>Bacteria</taxon>
        <taxon>Bacillati</taxon>
        <taxon>Actinomycetota</taxon>
        <taxon>Actinomycetes</taxon>
        <taxon>Kitasatosporales</taxon>
        <taxon>Streptomycetaceae</taxon>
        <taxon>Kitasatospora</taxon>
    </lineage>
</organism>
<feature type="region of interest" description="Disordered" evidence="1">
    <location>
        <begin position="299"/>
        <end position="330"/>
    </location>
</feature>
<feature type="region of interest" description="Disordered" evidence="1">
    <location>
        <begin position="141"/>
        <end position="181"/>
    </location>
</feature>
<protein>
    <recommendedName>
        <fullName evidence="4">Helix-turn-helix domain-containing protein</fullName>
    </recommendedName>
</protein>
<comment type="caution">
    <text evidence="2">The sequence shown here is derived from an EMBL/GenBank/DDBJ whole genome shotgun (WGS) entry which is preliminary data.</text>
</comment>
<dbReference type="EMBL" id="BSRX01000058">
    <property type="protein sequence ID" value="GLW58720.1"/>
    <property type="molecule type" value="Genomic_DNA"/>
</dbReference>
<feature type="region of interest" description="Disordered" evidence="1">
    <location>
        <begin position="110"/>
        <end position="129"/>
    </location>
</feature>
<reference evidence="2" key="1">
    <citation type="submission" date="2023-02" db="EMBL/GenBank/DDBJ databases">
        <title>Kitasatospora phosalacinea NBRC 14362.</title>
        <authorList>
            <person name="Ichikawa N."/>
            <person name="Sato H."/>
            <person name="Tonouchi N."/>
        </authorList>
    </citation>
    <scope>NUCLEOTIDE SEQUENCE</scope>
    <source>
        <strain evidence="2">NBRC 14362</strain>
    </source>
</reference>
<proteinExistence type="predicted"/>
<name>A0A9W6PP88_9ACTN</name>
<sequence>MQIHRSAHARAFIMLPNALVQDRRLSFTARGLLADLLSRPEGWSEDAQQIADSSIQGRSAIRAALKELREAGYYLVVKVRMPDGTIRSEAHVFDVPHRPGAEIIRQAVQEEAERQARPAAPRPASGVPASGAREALLVKDGEKAPSPLPPEAADGDASAEQQPTARSAGGQAEPEDSPPVEPLDERIRAAALALHRALRPEPRLRLGEAEALALAPLAARWLARGFGAAELAQALLPGLPERIHSPRAVVRTRLLDKLPPACTPERPQAPQTHECANCGDPVPRSGLCGPCQGRPKPVLKVGGGQASTPAGAARARAGLRPTAGRVVSAG</sequence>
<gene>
    <name evidence="2" type="ORF">Kpho01_67310</name>
</gene>
<evidence type="ECO:0000313" key="3">
    <source>
        <dbReference type="Proteomes" id="UP001165143"/>
    </source>
</evidence>
<evidence type="ECO:0000256" key="1">
    <source>
        <dbReference type="SAM" id="MobiDB-lite"/>
    </source>
</evidence>
<feature type="compositionally biased region" description="Low complexity" evidence="1">
    <location>
        <begin position="117"/>
        <end position="129"/>
    </location>
</feature>
<dbReference type="AlphaFoldDB" id="A0A9W6PP88"/>
<accession>A0A9W6PP88</accession>